<dbReference type="RefSeq" id="WP_132747307.1">
    <property type="nucleotide sequence ID" value="NZ_SLXK01000030.1"/>
</dbReference>
<feature type="domain" description="Thioredoxin" evidence="1">
    <location>
        <begin position="6"/>
        <end position="83"/>
    </location>
</feature>
<keyword evidence="2" id="KW-0413">Isomerase</keyword>
<dbReference type="Proteomes" id="UP000295416">
    <property type="component" value="Unassembled WGS sequence"/>
</dbReference>
<reference evidence="2 3" key="1">
    <citation type="submission" date="2019-03" db="EMBL/GenBank/DDBJ databases">
        <title>Genomic Encyclopedia of Type Strains, Phase IV (KMG-IV): sequencing the most valuable type-strain genomes for metagenomic binning, comparative biology and taxonomic classification.</title>
        <authorList>
            <person name="Goeker M."/>
        </authorList>
    </citation>
    <scope>NUCLEOTIDE SEQUENCE [LARGE SCALE GENOMIC DNA]</scope>
    <source>
        <strain evidence="2 3">DSM 19377</strain>
    </source>
</reference>
<dbReference type="OrthoDB" id="5784238at2"/>
<dbReference type="InterPro" id="IPR036249">
    <property type="entry name" value="Thioredoxin-like_sf"/>
</dbReference>
<dbReference type="GO" id="GO:0016853">
    <property type="term" value="F:isomerase activity"/>
    <property type="evidence" value="ECO:0007669"/>
    <property type="project" value="UniProtKB-KW"/>
</dbReference>
<dbReference type="EMBL" id="SLXK01000030">
    <property type="protein sequence ID" value="TCP23501.1"/>
    <property type="molecule type" value="Genomic_DNA"/>
</dbReference>
<evidence type="ECO:0000313" key="3">
    <source>
        <dbReference type="Proteomes" id="UP000295416"/>
    </source>
</evidence>
<accession>A0A4R2NPY3</accession>
<keyword evidence="3" id="KW-1185">Reference proteome</keyword>
<gene>
    <name evidence="2" type="ORF">EV207_13018</name>
</gene>
<evidence type="ECO:0000313" key="2">
    <source>
        <dbReference type="EMBL" id="TCP23501.1"/>
    </source>
</evidence>
<organism evidence="2 3">
    <name type="scientific">Scopulibacillus darangshiensis</name>
    <dbReference type="NCBI Taxonomy" id="442528"/>
    <lineage>
        <taxon>Bacteria</taxon>
        <taxon>Bacillati</taxon>
        <taxon>Bacillota</taxon>
        <taxon>Bacilli</taxon>
        <taxon>Bacillales</taxon>
        <taxon>Sporolactobacillaceae</taxon>
        <taxon>Scopulibacillus</taxon>
    </lineage>
</organism>
<protein>
    <submittedName>
        <fullName evidence="2">Thiol-disulfide isomerase/thioredoxin</fullName>
    </submittedName>
</protein>
<name>A0A4R2NPY3_9BACL</name>
<proteinExistence type="predicted"/>
<dbReference type="Pfam" id="PF00085">
    <property type="entry name" value="Thioredoxin"/>
    <property type="match status" value="1"/>
</dbReference>
<evidence type="ECO:0000259" key="1">
    <source>
        <dbReference type="Pfam" id="PF00085"/>
    </source>
</evidence>
<sequence>MKELSEHHFEASKADRDAALFFISPFCGTCQLAEKMLKVAVMTINPDLNVYKCRVSEWQRKVKDLRIHSVPCLVILQHGEVKDILYAFESVPKLCKVLGNFT</sequence>
<dbReference type="AlphaFoldDB" id="A0A4R2NPY3"/>
<comment type="caution">
    <text evidence="2">The sequence shown here is derived from an EMBL/GenBank/DDBJ whole genome shotgun (WGS) entry which is preliminary data.</text>
</comment>
<dbReference type="InterPro" id="IPR013766">
    <property type="entry name" value="Thioredoxin_domain"/>
</dbReference>
<dbReference type="CDD" id="cd02947">
    <property type="entry name" value="TRX_family"/>
    <property type="match status" value="1"/>
</dbReference>
<dbReference type="SUPFAM" id="SSF52833">
    <property type="entry name" value="Thioredoxin-like"/>
    <property type="match status" value="1"/>
</dbReference>
<dbReference type="Gene3D" id="3.40.30.10">
    <property type="entry name" value="Glutaredoxin"/>
    <property type="match status" value="1"/>
</dbReference>